<keyword evidence="2" id="KW-1185">Reference proteome</keyword>
<name>A0A916SH74_9HYPH</name>
<evidence type="ECO:0000313" key="2">
    <source>
        <dbReference type="Proteomes" id="UP000646478"/>
    </source>
</evidence>
<dbReference type="Proteomes" id="UP000646478">
    <property type="component" value="Unassembled WGS sequence"/>
</dbReference>
<evidence type="ECO:0000313" key="1">
    <source>
        <dbReference type="EMBL" id="GGB00707.1"/>
    </source>
</evidence>
<accession>A0A916SH74</accession>
<sequence length="181" mass="19778">MSRYGEKAIAFVEYGDSFWTVDIETAPLYDADLAKVEAFISLVRRGHLTVVFNPLDKTVPQAYWDNPNSPIVSATGTMGAVTNGRTVVIQNVSPGLILMPGDRISFATGAYRQMVRITAGATAVSTQLTVTVDPPVMSFIVPGATVRFKNPEMNTRMIPGSYKLGDERYPTVSFQLIEVPQ</sequence>
<organism evidence="1 2">
    <name type="scientific">Brucella endophytica</name>
    <dbReference type="NCBI Taxonomy" id="1963359"/>
    <lineage>
        <taxon>Bacteria</taxon>
        <taxon>Pseudomonadati</taxon>
        <taxon>Pseudomonadota</taxon>
        <taxon>Alphaproteobacteria</taxon>
        <taxon>Hyphomicrobiales</taxon>
        <taxon>Brucellaceae</taxon>
        <taxon>Brucella/Ochrobactrum group</taxon>
        <taxon>Brucella</taxon>
    </lineage>
</organism>
<protein>
    <submittedName>
        <fullName evidence="1">Uncharacterized protein</fullName>
    </submittedName>
</protein>
<dbReference type="EMBL" id="BMHH01000013">
    <property type="protein sequence ID" value="GGB00707.1"/>
    <property type="molecule type" value="Genomic_DNA"/>
</dbReference>
<dbReference type="AlphaFoldDB" id="A0A916SH74"/>
<proteinExistence type="predicted"/>
<reference evidence="1" key="2">
    <citation type="submission" date="2020-09" db="EMBL/GenBank/DDBJ databases">
        <authorList>
            <person name="Sun Q."/>
            <person name="Zhou Y."/>
        </authorList>
    </citation>
    <scope>NUCLEOTIDE SEQUENCE</scope>
    <source>
        <strain evidence="1">CGMCC 1.15082</strain>
    </source>
</reference>
<comment type="caution">
    <text evidence="1">The sequence shown here is derived from an EMBL/GenBank/DDBJ whole genome shotgun (WGS) entry which is preliminary data.</text>
</comment>
<gene>
    <name evidence="1" type="ORF">GCM10011491_31120</name>
</gene>
<reference evidence="1" key="1">
    <citation type="journal article" date="2014" name="Int. J. Syst. Evol. Microbiol.">
        <title>Complete genome sequence of Corynebacterium casei LMG S-19264T (=DSM 44701T), isolated from a smear-ripened cheese.</title>
        <authorList>
            <consortium name="US DOE Joint Genome Institute (JGI-PGF)"/>
            <person name="Walter F."/>
            <person name="Albersmeier A."/>
            <person name="Kalinowski J."/>
            <person name="Ruckert C."/>
        </authorList>
    </citation>
    <scope>NUCLEOTIDE SEQUENCE</scope>
    <source>
        <strain evidence="1">CGMCC 1.15082</strain>
    </source>
</reference>